<dbReference type="CDD" id="cd05233">
    <property type="entry name" value="SDR_c"/>
    <property type="match status" value="1"/>
</dbReference>
<dbReference type="PRINTS" id="PR00081">
    <property type="entry name" value="GDHRDH"/>
</dbReference>
<dbReference type="PANTHER" id="PTHR42879:SF2">
    <property type="entry name" value="3-OXOACYL-[ACYL-CARRIER-PROTEIN] REDUCTASE FABG"/>
    <property type="match status" value="1"/>
</dbReference>
<evidence type="ECO:0000313" key="7">
    <source>
        <dbReference type="Proteomes" id="UP000037558"/>
    </source>
</evidence>
<dbReference type="InterPro" id="IPR036291">
    <property type="entry name" value="NAD(P)-bd_dom_sf"/>
</dbReference>
<keyword evidence="7" id="KW-1185">Reference proteome</keyword>
<dbReference type="GO" id="GO:0047936">
    <property type="term" value="F:glucose 1-dehydrogenase [NAD(P)+] activity"/>
    <property type="evidence" value="ECO:0007669"/>
    <property type="project" value="UniProtKB-EC"/>
</dbReference>
<dbReference type="SUPFAM" id="SSF51735">
    <property type="entry name" value="NAD(P)-binding Rossmann-fold domains"/>
    <property type="match status" value="1"/>
</dbReference>
<evidence type="ECO:0000256" key="5">
    <source>
        <dbReference type="ARBA" id="ARBA00048831"/>
    </source>
</evidence>
<dbReference type="Pfam" id="PF13561">
    <property type="entry name" value="adh_short_C2"/>
    <property type="match status" value="1"/>
</dbReference>
<comment type="caution">
    <text evidence="6">The sequence shown here is derived from an EMBL/GenBank/DDBJ whole genome shotgun (WGS) entry which is preliminary data.</text>
</comment>
<keyword evidence="2" id="KW-0560">Oxidoreductase</keyword>
<comment type="catalytic activity">
    <reaction evidence="4">
        <text>D-glucose + NADP(+) = D-glucono-1,5-lactone + NADPH + H(+)</text>
        <dbReference type="Rhea" id="RHEA:14405"/>
        <dbReference type="ChEBI" id="CHEBI:4167"/>
        <dbReference type="ChEBI" id="CHEBI:15378"/>
        <dbReference type="ChEBI" id="CHEBI:16217"/>
        <dbReference type="ChEBI" id="CHEBI:57783"/>
        <dbReference type="ChEBI" id="CHEBI:58349"/>
        <dbReference type="EC" id="1.1.1.47"/>
    </reaction>
</comment>
<evidence type="ECO:0000256" key="2">
    <source>
        <dbReference type="ARBA" id="ARBA00023002"/>
    </source>
</evidence>
<dbReference type="InterPro" id="IPR020904">
    <property type="entry name" value="Sc_DH/Rdtase_CS"/>
</dbReference>
<dbReference type="GO" id="GO:0008206">
    <property type="term" value="P:bile acid metabolic process"/>
    <property type="evidence" value="ECO:0007669"/>
    <property type="project" value="UniProtKB-ARBA"/>
</dbReference>
<comment type="similarity">
    <text evidence="1">Belongs to the short-chain dehydrogenases/reductases (SDR) family.</text>
</comment>
<comment type="catalytic activity">
    <reaction evidence="5">
        <text>D-glucose + NAD(+) = D-glucono-1,5-lactone + NADH + H(+)</text>
        <dbReference type="Rhea" id="RHEA:14293"/>
        <dbReference type="ChEBI" id="CHEBI:4167"/>
        <dbReference type="ChEBI" id="CHEBI:15378"/>
        <dbReference type="ChEBI" id="CHEBI:16217"/>
        <dbReference type="ChEBI" id="CHEBI:57540"/>
        <dbReference type="ChEBI" id="CHEBI:57945"/>
        <dbReference type="EC" id="1.1.1.47"/>
    </reaction>
</comment>
<evidence type="ECO:0000313" key="6">
    <source>
        <dbReference type="EMBL" id="KOO41093.1"/>
    </source>
</evidence>
<dbReference type="RefSeq" id="WP_053403075.1">
    <property type="nucleotide sequence ID" value="NZ_LILC01000030.1"/>
</dbReference>
<evidence type="ECO:0000256" key="4">
    <source>
        <dbReference type="ARBA" id="ARBA00047555"/>
    </source>
</evidence>
<dbReference type="EMBL" id="LILC01000030">
    <property type="protein sequence ID" value="KOO41093.1"/>
    <property type="molecule type" value="Genomic_DNA"/>
</dbReference>
<reference evidence="7" key="1">
    <citation type="submission" date="2015-08" db="EMBL/GenBank/DDBJ databases">
        <title>Fjat-14210 dsm16467.</title>
        <authorList>
            <person name="Liu B."/>
            <person name="Wang J."/>
            <person name="Zhu Y."/>
            <person name="Liu G."/>
            <person name="Chen Q."/>
            <person name="Chen Z."/>
            <person name="Lan J."/>
            <person name="Che J."/>
            <person name="Ge C."/>
            <person name="Shi H."/>
            <person name="Pan Z."/>
            <person name="Liu X."/>
        </authorList>
    </citation>
    <scope>NUCLEOTIDE SEQUENCE [LARGE SCALE GENOMIC DNA]</scope>
    <source>
        <strain evidence="7">DSM 16467</strain>
    </source>
</reference>
<accession>A0A0M0KRR9</accession>
<name>A0A0M0KRR9_9BACI</name>
<dbReference type="AlphaFoldDB" id="A0A0M0KRR9"/>
<dbReference type="Gene3D" id="3.40.50.720">
    <property type="entry name" value="NAD(P)-binding Rossmann-like Domain"/>
    <property type="match status" value="1"/>
</dbReference>
<dbReference type="FunFam" id="3.40.50.720:FF:000084">
    <property type="entry name" value="Short-chain dehydrogenase reductase"/>
    <property type="match status" value="1"/>
</dbReference>
<dbReference type="Proteomes" id="UP000037558">
    <property type="component" value="Unassembled WGS sequence"/>
</dbReference>
<dbReference type="PATRIC" id="fig|284581.3.peg.4238"/>
<organism evidence="6 7">
    <name type="scientific">Priestia koreensis</name>
    <dbReference type="NCBI Taxonomy" id="284581"/>
    <lineage>
        <taxon>Bacteria</taxon>
        <taxon>Bacillati</taxon>
        <taxon>Bacillota</taxon>
        <taxon>Bacilli</taxon>
        <taxon>Bacillales</taxon>
        <taxon>Bacillaceae</taxon>
        <taxon>Priestia</taxon>
    </lineage>
</organism>
<dbReference type="InterPro" id="IPR002347">
    <property type="entry name" value="SDR_fam"/>
</dbReference>
<dbReference type="InterPro" id="IPR050259">
    <property type="entry name" value="SDR"/>
</dbReference>
<sequence length="253" mass="28006">MSNRVALVTGSATGLGKRMIIDLAKEGYDVIVNYRQSKEKALSLKREVEETYHVKATCLQGDISKFEDVERIVNEALQIHGKIDILVNNAGPFVFDYKDLVDYSLEEWDSMLNGNMSSVFYLVKLLVPLMRENKWGRIINFGFSDADSAPAWVHRSAYAASKVGLVSLTKTLSLEEAKHGITVNMVCPGDIVHPWKEATIEQTTQTNDADDTPIGRVGSGEDISRVVRFLCDEKSDFITGAVIPVTGGKKSFV</sequence>
<dbReference type="OrthoDB" id="9803333at2"/>
<evidence type="ECO:0000256" key="3">
    <source>
        <dbReference type="ARBA" id="ARBA00024389"/>
    </source>
</evidence>
<proteinExistence type="inferred from homology"/>
<dbReference type="EC" id="1.1.1.47" evidence="3"/>
<protein>
    <recommendedName>
        <fullName evidence="3">glucose 1-dehydrogenase [NAD(P)(+)]</fullName>
        <ecNumber evidence="3">1.1.1.47</ecNumber>
    </recommendedName>
</protein>
<dbReference type="PROSITE" id="PS00061">
    <property type="entry name" value="ADH_SHORT"/>
    <property type="match status" value="1"/>
</dbReference>
<dbReference type="STRING" id="284581.AMD01_19275"/>
<evidence type="ECO:0000256" key="1">
    <source>
        <dbReference type="ARBA" id="ARBA00006484"/>
    </source>
</evidence>
<dbReference type="PRINTS" id="PR00080">
    <property type="entry name" value="SDRFAMILY"/>
</dbReference>
<gene>
    <name evidence="6" type="primary">fabG</name>
    <name evidence="6" type="ORF">AMD01_19275</name>
</gene>
<dbReference type="PANTHER" id="PTHR42879">
    <property type="entry name" value="3-OXOACYL-(ACYL-CARRIER-PROTEIN) REDUCTASE"/>
    <property type="match status" value="1"/>
</dbReference>